<dbReference type="PANTHER" id="PTHR19328">
    <property type="entry name" value="HEDGEHOG-INTERACTING PROTEIN"/>
    <property type="match status" value="1"/>
</dbReference>
<dbReference type="InterPro" id="IPR054539">
    <property type="entry name" value="Beta-prop_PDH"/>
</dbReference>
<keyword evidence="4" id="KW-1185">Reference proteome</keyword>
<name>A0ABT1ZUG9_9BURK</name>
<feature type="chain" id="PRO_5047254433" evidence="1">
    <location>
        <begin position="18"/>
        <end position="479"/>
    </location>
</feature>
<accession>A0ABT1ZUG9</accession>
<evidence type="ECO:0000259" key="2">
    <source>
        <dbReference type="Pfam" id="PF22807"/>
    </source>
</evidence>
<protein>
    <submittedName>
        <fullName evidence="3">Sorbosone dehydrogenase family protein</fullName>
    </submittedName>
</protein>
<evidence type="ECO:0000256" key="1">
    <source>
        <dbReference type="SAM" id="SignalP"/>
    </source>
</evidence>
<dbReference type="Proteomes" id="UP001204151">
    <property type="component" value="Unassembled WGS sequence"/>
</dbReference>
<dbReference type="EMBL" id="JANUGW010000014">
    <property type="protein sequence ID" value="MCS0583562.1"/>
    <property type="molecule type" value="Genomic_DNA"/>
</dbReference>
<dbReference type="InterPro" id="IPR011042">
    <property type="entry name" value="6-blade_b-propeller_TolB-like"/>
</dbReference>
<evidence type="ECO:0000313" key="4">
    <source>
        <dbReference type="Proteomes" id="UP001204151"/>
    </source>
</evidence>
<feature type="signal peptide" evidence="1">
    <location>
        <begin position="1"/>
        <end position="17"/>
    </location>
</feature>
<dbReference type="InterPro" id="IPR011041">
    <property type="entry name" value="Quinoprot_gluc/sorb_DH_b-prop"/>
</dbReference>
<feature type="domain" description="Pyrroloquinoline quinone-dependent pyranose dehydrogenase beta-propeller" evidence="2">
    <location>
        <begin position="143"/>
        <end position="282"/>
    </location>
</feature>
<dbReference type="Pfam" id="PF22807">
    <property type="entry name" value="TrAA12"/>
    <property type="match status" value="2"/>
</dbReference>
<evidence type="ECO:0000313" key="3">
    <source>
        <dbReference type="EMBL" id="MCS0583562.1"/>
    </source>
</evidence>
<dbReference type="PROSITE" id="PS51257">
    <property type="entry name" value="PROKAR_LIPOPROTEIN"/>
    <property type="match status" value="1"/>
</dbReference>
<proteinExistence type="predicted"/>
<dbReference type="RefSeq" id="WP_258818147.1">
    <property type="nucleotide sequence ID" value="NZ_JANUGW010000014.1"/>
</dbReference>
<sequence>MKTTTLFSLIASTCLLAACDHGDPAVQAAQQGPGPTLPALKNYLLPPMKVSPAGSWKQGESPVVPASLKISALATGLMHPRFVYALPNGDILVVESNGPKQPKMRPKDVIMGPIKAYGGSAQKGGNRITLIRPASGGAAAQRTIFLDHLKSPFGVALVGNDLYVANADSLMRYPYTEGDTKITAAGTKVIDLPGAEGALNHHWTKSLLASPDGTKLYVGVGSNSNITENGMEAEMNRADILEVDRASGATRIFASGLRNPNSMQWEPHSKAMWVVVNERDEIGPDLVPDYLTSVRDGGFYGWPYSYYGQHVDPRVMPQRPDLVAKAIVPDYALGSHVASLGLVFNTPGSTMPPSFREGAFVGEHGSWDRSPPSGYKVVFVPFHDGKPSGKPVDVVTGFLANGHAKGRPVGLAMDRSGALLVADDVGNTVWRVSAAGGLEVLTKARPPAFFCRLGPDRVCRSGLGSTATGLGSIPDLSLR</sequence>
<keyword evidence="1" id="KW-0732">Signal</keyword>
<dbReference type="SUPFAM" id="SSF50952">
    <property type="entry name" value="Soluble quinoprotein glucose dehydrogenase"/>
    <property type="match status" value="1"/>
</dbReference>
<dbReference type="PANTHER" id="PTHR19328:SF55">
    <property type="entry name" value="BLR6566 PROTEIN"/>
    <property type="match status" value="1"/>
</dbReference>
<organism evidence="3 4">
    <name type="scientific">Massilia pinisoli</name>
    <dbReference type="NCBI Taxonomy" id="1772194"/>
    <lineage>
        <taxon>Bacteria</taxon>
        <taxon>Pseudomonadati</taxon>
        <taxon>Pseudomonadota</taxon>
        <taxon>Betaproteobacteria</taxon>
        <taxon>Burkholderiales</taxon>
        <taxon>Oxalobacteraceae</taxon>
        <taxon>Telluria group</taxon>
        <taxon>Massilia</taxon>
    </lineage>
</organism>
<feature type="domain" description="Pyrroloquinoline quinone-dependent pyranose dehydrogenase beta-propeller" evidence="2">
    <location>
        <begin position="327"/>
        <end position="432"/>
    </location>
</feature>
<gene>
    <name evidence="3" type="ORF">NX784_18380</name>
</gene>
<dbReference type="Gene3D" id="2.120.10.30">
    <property type="entry name" value="TolB, C-terminal domain"/>
    <property type="match status" value="1"/>
</dbReference>
<reference evidence="3 4" key="1">
    <citation type="submission" date="2022-08" db="EMBL/GenBank/DDBJ databases">
        <title>Reclassification of Massilia species as members of the genera Telluria, Duganella, Pseudoduganella, Mokoshia gen. nov. and Zemynaea gen. nov. using orthogonal and non-orthogonal genome-based approaches.</title>
        <authorList>
            <person name="Bowman J.P."/>
        </authorList>
    </citation>
    <scope>NUCLEOTIDE SEQUENCE [LARGE SCALE GENOMIC DNA]</scope>
    <source>
        <strain evidence="3 4">JCM 31316</strain>
    </source>
</reference>
<comment type="caution">
    <text evidence="3">The sequence shown here is derived from an EMBL/GenBank/DDBJ whole genome shotgun (WGS) entry which is preliminary data.</text>
</comment>